<dbReference type="Gene3D" id="3.30.70.100">
    <property type="match status" value="2"/>
</dbReference>
<evidence type="ECO:0000313" key="4">
    <source>
        <dbReference type="Proteomes" id="UP000248079"/>
    </source>
</evidence>
<dbReference type="GO" id="GO:0003824">
    <property type="term" value="F:catalytic activity"/>
    <property type="evidence" value="ECO:0007669"/>
    <property type="project" value="TreeGrafter"/>
</dbReference>
<reference evidence="3 4" key="1">
    <citation type="submission" date="2018-05" db="EMBL/GenBank/DDBJ databases">
        <title>Marinifilum breve JC075T sp. nov., a marine bacterium isolated from Yongle Blue Hole in the South China Sea.</title>
        <authorList>
            <person name="Fu T."/>
        </authorList>
    </citation>
    <scope>NUCLEOTIDE SEQUENCE [LARGE SCALE GENOMIC DNA]</scope>
    <source>
        <strain evidence="3 4">JC075</strain>
    </source>
</reference>
<evidence type="ECO:0000259" key="2">
    <source>
        <dbReference type="Pfam" id="PF03992"/>
    </source>
</evidence>
<feature type="domain" description="ABM" evidence="2">
    <location>
        <begin position="178"/>
        <end position="234"/>
    </location>
</feature>
<evidence type="ECO:0000256" key="1">
    <source>
        <dbReference type="SAM" id="SignalP"/>
    </source>
</evidence>
<evidence type="ECO:0000313" key="3">
    <source>
        <dbReference type="EMBL" id="PXY03156.1"/>
    </source>
</evidence>
<keyword evidence="4" id="KW-1185">Reference proteome</keyword>
<accession>A0A2V4A366</accession>
<dbReference type="InterPro" id="IPR011008">
    <property type="entry name" value="Dimeric_a/b-barrel"/>
</dbReference>
<sequence>MNMKAVRCFWGMVMLMAISLPFYSQAMNGKNDSKSNKREVNNLEEGVSMENVRAKIANPDDLVFYVQFHLKPEFVGDFKESLLELVNEMAKEETFVSTFLHQDSNDPNKFTIYERWREASMEDFISKQLKGKEYRKYYEDHIEEWSATTRDISVLAPMNQWISKEIEPSDNDLAFYVNFHIKPEKVEEWKKAALHVLNSMTVEDTFVAAFLHQDANNANKFTLYERWSEPSMETFMKNQLAGKAYRDEYEKQLPDMISSPRTFSVLKPAGNWNK</sequence>
<organism evidence="3 4">
    <name type="scientific">Marinifilum breve</name>
    <dbReference type="NCBI Taxonomy" id="2184082"/>
    <lineage>
        <taxon>Bacteria</taxon>
        <taxon>Pseudomonadati</taxon>
        <taxon>Bacteroidota</taxon>
        <taxon>Bacteroidia</taxon>
        <taxon>Marinilabiliales</taxon>
        <taxon>Marinifilaceae</taxon>
    </lineage>
</organism>
<dbReference type="AlphaFoldDB" id="A0A2V4A366"/>
<dbReference type="OrthoDB" id="9806189at2"/>
<dbReference type="SUPFAM" id="SSF54909">
    <property type="entry name" value="Dimeric alpha+beta barrel"/>
    <property type="match status" value="2"/>
</dbReference>
<dbReference type="EMBL" id="QFLI01000001">
    <property type="protein sequence ID" value="PXY03156.1"/>
    <property type="molecule type" value="Genomic_DNA"/>
</dbReference>
<dbReference type="InterPro" id="IPR007138">
    <property type="entry name" value="ABM_dom"/>
</dbReference>
<feature type="chain" id="PRO_5016025895" description="ABM domain-containing protein" evidence="1">
    <location>
        <begin position="27"/>
        <end position="274"/>
    </location>
</feature>
<dbReference type="PANTHER" id="PTHR33336">
    <property type="entry name" value="QUINOL MONOOXYGENASE YGIN-RELATED"/>
    <property type="match status" value="1"/>
</dbReference>
<feature type="domain" description="ABM" evidence="2">
    <location>
        <begin position="66"/>
        <end position="119"/>
    </location>
</feature>
<protein>
    <recommendedName>
        <fullName evidence="2">ABM domain-containing protein</fullName>
    </recommendedName>
</protein>
<comment type="caution">
    <text evidence="3">The sequence shown here is derived from an EMBL/GenBank/DDBJ whole genome shotgun (WGS) entry which is preliminary data.</text>
</comment>
<dbReference type="Proteomes" id="UP000248079">
    <property type="component" value="Unassembled WGS sequence"/>
</dbReference>
<keyword evidence="1" id="KW-0732">Signal</keyword>
<dbReference type="Pfam" id="PF03992">
    <property type="entry name" value="ABM"/>
    <property type="match status" value="2"/>
</dbReference>
<dbReference type="PANTHER" id="PTHR33336:SF15">
    <property type="entry name" value="ABM DOMAIN-CONTAINING PROTEIN"/>
    <property type="match status" value="1"/>
</dbReference>
<proteinExistence type="predicted"/>
<name>A0A2V4A366_9BACT</name>
<gene>
    <name evidence="3" type="ORF">DF185_03465</name>
</gene>
<feature type="signal peptide" evidence="1">
    <location>
        <begin position="1"/>
        <end position="26"/>
    </location>
</feature>
<dbReference type="InterPro" id="IPR050744">
    <property type="entry name" value="AI-2_Isomerase_LsrG"/>
</dbReference>